<evidence type="ECO:0000256" key="1">
    <source>
        <dbReference type="SAM" id="MobiDB-lite"/>
    </source>
</evidence>
<gene>
    <name evidence="2" type="ordered locus">LOC_Os03g07760</name>
</gene>
<dbReference type="AlphaFoldDB" id="Q10R25"/>
<protein>
    <submittedName>
        <fullName evidence="2">Uncharacterized protein</fullName>
    </submittedName>
</protein>
<sequence>MGWSVRLPTHVDVHVQCEGDKVDLMEQRSPWTSILQMSQHMGELGSIGLETPRGVALFGKRCGSIRLETPGGVALLGKRFEVGFIDLDYNALDSGGPMQFLLEEMCHGNVDNAGASGIQGVARISKLDVTYNTMIDLYGKARKIKDASCRRPAQSRHPSSISGALSSSKSHPLSPP</sequence>
<reference evidence="2" key="1">
    <citation type="journal article" date="2005" name="Genome Res.">
        <title>Sequence, annotation, and analysis of synteny between rice chromosome 3 and diverged grass species.</title>
        <authorList>
            <consortium name="Rice Chromosome 3 Sequencing Consortium"/>
            <person name="Buell C.R."/>
            <person name="Yuan Q."/>
            <person name="Ouyang S."/>
            <person name="Liu J."/>
            <person name="Zhu W."/>
            <person name="Wang A."/>
            <person name="Maiti R."/>
            <person name="Haas B."/>
            <person name="Wortman J."/>
            <person name="Pertea M."/>
            <person name="Jones K.M."/>
            <person name="Kim M."/>
            <person name="Overton L."/>
            <person name="Tsitrin T."/>
            <person name="Fadrosh D."/>
            <person name="Bera J."/>
            <person name="Weaver B."/>
            <person name="Jin S."/>
            <person name="Johri S."/>
            <person name="Reardon M."/>
            <person name="Webb K."/>
            <person name="Hill J."/>
            <person name="Moffat K."/>
            <person name="Tallon L."/>
            <person name="Van Aken S."/>
            <person name="Lewis M."/>
            <person name="Utterback T."/>
            <person name="Feldblyum T."/>
            <person name="Zismann V."/>
            <person name="Iobst S."/>
            <person name="Hsiao J."/>
            <person name="de Vazeille A.R."/>
            <person name="Salzberg S.L."/>
            <person name="White O."/>
            <person name="Fraser C."/>
            <person name="Yu Y."/>
            <person name="Kim H."/>
            <person name="Rambo T."/>
            <person name="Currie J."/>
            <person name="Collura K."/>
            <person name="Kernodle-Thompson S."/>
            <person name="Wei F."/>
            <person name="Kudrna K."/>
            <person name="Ammiraju J.S."/>
            <person name="Luo M."/>
            <person name="Goicoechea J.L."/>
            <person name="Wing R.A."/>
            <person name="Henry D."/>
            <person name="Oates R."/>
            <person name="Palmer M."/>
            <person name="Pries G."/>
            <person name="Saski C."/>
            <person name="Simmons J."/>
            <person name="Soderlund C."/>
            <person name="Nelson W."/>
            <person name="de la Bastide M."/>
            <person name="Spiegel L."/>
            <person name="Nascimento L."/>
            <person name="Huang E."/>
            <person name="Preston R."/>
            <person name="Zutavern T."/>
            <person name="Palmer L."/>
            <person name="O'Shaughnessy A."/>
            <person name="Dike S."/>
            <person name="McCombie W.R."/>
            <person name="Minx P."/>
            <person name="Cordum H."/>
            <person name="Wilson R."/>
            <person name="Jin W."/>
            <person name="Lee H.R."/>
            <person name="Jiang J."/>
            <person name="Jackson S."/>
        </authorList>
    </citation>
    <scope>NUCLEOTIDE SEQUENCE [LARGE SCALE GENOMIC DNA]</scope>
</reference>
<dbReference type="EMBL" id="DP000009">
    <property type="protein sequence ID" value="ABF94244.1"/>
    <property type="molecule type" value="Genomic_DNA"/>
</dbReference>
<accession>Q10R25</accession>
<feature type="region of interest" description="Disordered" evidence="1">
    <location>
        <begin position="148"/>
        <end position="176"/>
    </location>
</feature>
<reference evidence="2" key="2">
    <citation type="submission" date="2006-06" db="EMBL/GenBank/DDBJ databases">
        <authorList>
            <person name="Buell R."/>
            <person name="Wing R.A."/>
            <person name="McCombie W.A."/>
            <person name="Ouyang S."/>
        </authorList>
    </citation>
    <scope>NUCLEOTIDE SEQUENCE</scope>
</reference>
<feature type="compositionally biased region" description="Low complexity" evidence="1">
    <location>
        <begin position="159"/>
        <end position="176"/>
    </location>
</feature>
<proteinExistence type="predicted"/>
<name>Q10R25_ORYSJ</name>
<evidence type="ECO:0000313" key="2">
    <source>
        <dbReference type="EMBL" id="ABF94244.1"/>
    </source>
</evidence>
<organism evidence="2">
    <name type="scientific">Oryza sativa subsp. japonica</name>
    <name type="common">Rice</name>
    <dbReference type="NCBI Taxonomy" id="39947"/>
    <lineage>
        <taxon>Eukaryota</taxon>
        <taxon>Viridiplantae</taxon>
        <taxon>Streptophyta</taxon>
        <taxon>Embryophyta</taxon>
        <taxon>Tracheophyta</taxon>
        <taxon>Spermatophyta</taxon>
        <taxon>Magnoliopsida</taxon>
        <taxon>Liliopsida</taxon>
        <taxon>Poales</taxon>
        <taxon>Poaceae</taxon>
        <taxon>BOP clade</taxon>
        <taxon>Oryzoideae</taxon>
        <taxon>Oryzeae</taxon>
        <taxon>Oryzinae</taxon>
        <taxon>Oryza</taxon>
        <taxon>Oryza sativa</taxon>
    </lineage>
</organism>